<dbReference type="InterPro" id="IPR036250">
    <property type="entry name" value="AcylCo_DH-like_C"/>
</dbReference>
<reference evidence="7 8" key="1">
    <citation type="submission" date="2023-07" db="EMBL/GenBank/DDBJ databases">
        <title>Micromonospora profundi TRM 95458 converts glycerol to a new osmotic compound.</title>
        <authorList>
            <person name="Lu D."/>
        </authorList>
    </citation>
    <scope>NUCLEOTIDE SEQUENCE [LARGE SCALE GENOMIC DNA]</scope>
    <source>
        <strain evidence="7 8">TRM95458</strain>
    </source>
</reference>
<keyword evidence="5" id="KW-0560">Oxidoreductase</keyword>
<evidence type="ECO:0000256" key="2">
    <source>
        <dbReference type="ARBA" id="ARBA00009347"/>
    </source>
</evidence>
<dbReference type="GO" id="GO:0003995">
    <property type="term" value="F:acyl-CoA dehydrogenase activity"/>
    <property type="evidence" value="ECO:0007669"/>
    <property type="project" value="TreeGrafter"/>
</dbReference>
<dbReference type="InterPro" id="IPR009100">
    <property type="entry name" value="AcylCoA_DH/oxidase_NM_dom_sf"/>
</dbReference>
<feature type="domain" description="Acyl-CoA dehydrogenase/oxidase C-terminal" evidence="6">
    <location>
        <begin position="200"/>
        <end position="312"/>
    </location>
</feature>
<protein>
    <submittedName>
        <fullName evidence="7">Acyl-CoA dehydrogenase family protein</fullName>
    </submittedName>
</protein>
<evidence type="ECO:0000256" key="1">
    <source>
        <dbReference type="ARBA" id="ARBA00001974"/>
    </source>
</evidence>
<keyword evidence="4" id="KW-0274">FAD</keyword>
<dbReference type="AlphaFoldDB" id="A0AAJ6HSZ9"/>
<evidence type="ECO:0000313" key="7">
    <source>
        <dbReference type="EMBL" id="WLS43344.1"/>
    </source>
</evidence>
<evidence type="ECO:0000313" key="8">
    <source>
        <dbReference type="Proteomes" id="UP001235874"/>
    </source>
</evidence>
<dbReference type="Pfam" id="PF00441">
    <property type="entry name" value="Acyl-CoA_dh_1"/>
    <property type="match status" value="1"/>
</dbReference>
<dbReference type="InterPro" id="IPR046373">
    <property type="entry name" value="Acyl-CoA_Oxase/DH_mid-dom_sf"/>
</dbReference>
<dbReference type="Gene3D" id="1.10.540.10">
    <property type="entry name" value="Acyl-CoA dehydrogenase/oxidase, N-terminal domain"/>
    <property type="match status" value="1"/>
</dbReference>
<sequence>MDFATTTTQRGLADAARRHLSDRFPPSRLAATADHGVLDPEDWAALDRQGWLDAELGPVDLALLAEESGRALLPQPWVGTAGSALPVYQSARLPLPGPAALVDSSDTCAAHDAQDWRISGSAPGVVDAHLATELVVAATTRQGVALFGVAPSEVSVAVRDDIDPLRRYATVRLLHAPARLLADPGRTAELLPALRLRSAMLLACEAVGVADGALAEAVRYAGIRTQFGQPIGSFQAVAHQLAEAYAEIETARSLAYRAAVTLNGAGAVEAVACAAVAGPRAAVLACEVALQVCGGIAMTWEFGLHLRYRRALWLDAHRVTSVPPHDALAALLLS</sequence>
<dbReference type="Proteomes" id="UP001235874">
    <property type="component" value="Chromosome"/>
</dbReference>
<dbReference type="EMBL" id="CP130472">
    <property type="protein sequence ID" value="WLS43344.1"/>
    <property type="molecule type" value="Genomic_DNA"/>
</dbReference>
<keyword evidence="3" id="KW-0285">Flavoprotein</keyword>
<dbReference type="PANTHER" id="PTHR43884:SF20">
    <property type="entry name" value="ACYL-COA DEHYDROGENASE FADE28"/>
    <property type="match status" value="1"/>
</dbReference>
<evidence type="ECO:0000256" key="4">
    <source>
        <dbReference type="ARBA" id="ARBA00022827"/>
    </source>
</evidence>
<dbReference type="SUPFAM" id="SSF47203">
    <property type="entry name" value="Acyl-CoA dehydrogenase C-terminal domain-like"/>
    <property type="match status" value="1"/>
</dbReference>
<dbReference type="Gene3D" id="2.40.110.10">
    <property type="entry name" value="Butyryl-CoA Dehydrogenase, subunit A, domain 2"/>
    <property type="match status" value="1"/>
</dbReference>
<name>A0AAJ6HSZ9_9ACTN</name>
<dbReference type="GO" id="GO:0050660">
    <property type="term" value="F:flavin adenine dinucleotide binding"/>
    <property type="evidence" value="ECO:0007669"/>
    <property type="project" value="InterPro"/>
</dbReference>
<dbReference type="InterPro" id="IPR037069">
    <property type="entry name" value="AcylCoA_DH/ox_N_sf"/>
</dbReference>
<dbReference type="Gene3D" id="1.20.140.10">
    <property type="entry name" value="Butyryl-CoA Dehydrogenase, subunit A, domain 3"/>
    <property type="match status" value="1"/>
</dbReference>
<organism evidence="7 8">
    <name type="scientific">Micromonospora profundi</name>
    <dbReference type="NCBI Taxonomy" id="1420889"/>
    <lineage>
        <taxon>Bacteria</taxon>
        <taxon>Bacillati</taxon>
        <taxon>Actinomycetota</taxon>
        <taxon>Actinomycetes</taxon>
        <taxon>Micromonosporales</taxon>
        <taxon>Micromonosporaceae</taxon>
        <taxon>Micromonospora</taxon>
    </lineage>
</organism>
<proteinExistence type="inferred from homology"/>
<dbReference type="InterPro" id="IPR009075">
    <property type="entry name" value="AcylCo_DH/oxidase_C"/>
</dbReference>
<evidence type="ECO:0000256" key="5">
    <source>
        <dbReference type="ARBA" id="ARBA00023002"/>
    </source>
</evidence>
<dbReference type="KEGG" id="mprn:Q3V37_18225"/>
<evidence type="ECO:0000256" key="3">
    <source>
        <dbReference type="ARBA" id="ARBA00022630"/>
    </source>
</evidence>
<dbReference type="RefSeq" id="WP_306270782.1">
    <property type="nucleotide sequence ID" value="NZ_CP130472.1"/>
</dbReference>
<comment type="similarity">
    <text evidence="2">Belongs to the acyl-CoA dehydrogenase family.</text>
</comment>
<keyword evidence="8" id="KW-1185">Reference proteome</keyword>
<evidence type="ECO:0000259" key="6">
    <source>
        <dbReference type="Pfam" id="PF00441"/>
    </source>
</evidence>
<comment type="cofactor">
    <cofactor evidence="1">
        <name>FAD</name>
        <dbReference type="ChEBI" id="CHEBI:57692"/>
    </cofactor>
</comment>
<gene>
    <name evidence="7" type="ORF">Q3V37_18225</name>
</gene>
<dbReference type="SUPFAM" id="SSF56645">
    <property type="entry name" value="Acyl-CoA dehydrogenase NM domain-like"/>
    <property type="match status" value="1"/>
</dbReference>
<accession>A0AAJ6HSZ9</accession>
<dbReference type="PANTHER" id="PTHR43884">
    <property type="entry name" value="ACYL-COA DEHYDROGENASE"/>
    <property type="match status" value="1"/>
</dbReference>